<feature type="disulfide bond" evidence="2">
    <location>
        <begin position="247"/>
        <end position="259"/>
    </location>
</feature>
<dbReference type="STRING" id="307972.A0A2G8LP77"/>
<keyword evidence="1 2" id="KW-1015">Disulfide bond</keyword>
<protein>
    <submittedName>
        <fullName evidence="4">Putative flocculation protein FLO11</fullName>
    </submittedName>
</protein>
<accession>A0A2G8LP77</accession>
<comment type="caution">
    <text evidence="4">The sequence shown here is derived from an EMBL/GenBank/DDBJ whole genome shotgun (WGS) entry which is preliminary data.</text>
</comment>
<dbReference type="InterPro" id="IPR036084">
    <property type="entry name" value="Ser_inhib-like_sf"/>
</dbReference>
<dbReference type="Gene3D" id="4.10.400.10">
    <property type="entry name" value="Low-density Lipoprotein Receptor"/>
    <property type="match status" value="1"/>
</dbReference>
<dbReference type="InterPro" id="IPR014853">
    <property type="entry name" value="VWF/SSPO/ZAN-like_Cys-rich_dom"/>
</dbReference>
<dbReference type="SMART" id="SM00192">
    <property type="entry name" value="LDLa"/>
    <property type="match status" value="1"/>
</dbReference>
<name>A0A2G8LP77_STIJA</name>
<dbReference type="PANTHER" id="PTHR11339">
    <property type="entry name" value="EXTRACELLULAR MATRIX GLYCOPROTEIN RELATED"/>
    <property type="match status" value="1"/>
</dbReference>
<dbReference type="AlphaFoldDB" id="A0A2G8LP77"/>
<reference evidence="4 5" key="1">
    <citation type="journal article" date="2017" name="PLoS Biol.">
        <title>The sea cucumber genome provides insights into morphological evolution and visceral regeneration.</title>
        <authorList>
            <person name="Zhang X."/>
            <person name="Sun L."/>
            <person name="Yuan J."/>
            <person name="Sun Y."/>
            <person name="Gao Y."/>
            <person name="Zhang L."/>
            <person name="Li S."/>
            <person name="Dai H."/>
            <person name="Hamel J.F."/>
            <person name="Liu C."/>
            <person name="Yu Y."/>
            <person name="Liu S."/>
            <person name="Lin W."/>
            <person name="Guo K."/>
            <person name="Jin S."/>
            <person name="Xu P."/>
            <person name="Storey K.B."/>
            <person name="Huan P."/>
            <person name="Zhang T."/>
            <person name="Zhou Y."/>
            <person name="Zhang J."/>
            <person name="Lin C."/>
            <person name="Li X."/>
            <person name="Xing L."/>
            <person name="Huo D."/>
            <person name="Sun M."/>
            <person name="Wang L."/>
            <person name="Mercier A."/>
            <person name="Li F."/>
            <person name="Yang H."/>
            <person name="Xiang J."/>
        </authorList>
    </citation>
    <scope>NUCLEOTIDE SEQUENCE [LARGE SCALE GENOMIC DNA]</scope>
    <source>
        <strain evidence="4">Shaxun</strain>
        <tissue evidence="4">Muscle</tissue>
    </source>
</reference>
<dbReference type="InterPro" id="IPR050780">
    <property type="entry name" value="Mucin_vWF_Thrombospondin_sf"/>
</dbReference>
<feature type="disulfide bond" evidence="2">
    <location>
        <begin position="254"/>
        <end position="272"/>
    </location>
</feature>
<dbReference type="Gene3D" id="2.10.25.10">
    <property type="entry name" value="Laminin"/>
    <property type="match status" value="1"/>
</dbReference>
<dbReference type="Pfam" id="PF00057">
    <property type="entry name" value="Ldl_recept_a"/>
    <property type="match status" value="1"/>
</dbReference>
<dbReference type="SMART" id="SM00832">
    <property type="entry name" value="C8"/>
    <property type="match status" value="1"/>
</dbReference>
<proteinExistence type="predicted"/>
<evidence type="ECO:0000313" key="4">
    <source>
        <dbReference type="EMBL" id="PIK62034.1"/>
    </source>
</evidence>
<evidence type="ECO:0000256" key="1">
    <source>
        <dbReference type="ARBA" id="ARBA00023157"/>
    </source>
</evidence>
<evidence type="ECO:0000256" key="2">
    <source>
        <dbReference type="PROSITE-ProRule" id="PRU00124"/>
    </source>
</evidence>
<dbReference type="InterPro" id="IPR036055">
    <property type="entry name" value="LDL_receptor-like_sf"/>
</dbReference>
<dbReference type="EMBL" id="MRZV01000020">
    <property type="protein sequence ID" value="PIK62034.1"/>
    <property type="molecule type" value="Genomic_DNA"/>
</dbReference>
<dbReference type="Pfam" id="PF08742">
    <property type="entry name" value="C8"/>
    <property type="match status" value="1"/>
</dbReference>
<dbReference type="CDD" id="cd00112">
    <property type="entry name" value="LDLa"/>
    <property type="match status" value="1"/>
</dbReference>
<comment type="caution">
    <text evidence="2">Lacks conserved residue(s) required for the propagation of feature annotation.</text>
</comment>
<dbReference type="Pfam" id="PF01826">
    <property type="entry name" value="TIL"/>
    <property type="match status" value="1"/>
</dbReference>
<feature type="domain" description="VWF/SSPO/Zonadhesin-like cysteine-rich" evidence="3">
    <location>
        <begin position="42"/>
        <end position="120"/>
    </location>
</feature>
<dbReference type="InterPro" id="IPR002919">
    <property type="entry name" value="TIL_dom"/>
</dbReference>
<sequence>MPGVSKQTVQGFANSYITNSAECNSVAVPVTDPCLHATSNVTRRADELCEILRDEDGEFGSCIAMQPDTAGTYYENCRFDVCRAVPDEEEDPCSVILGFAIYCRESGINIANWRTETTCPVTCNVNSTFKSNGDPCPESCTSLLDPTVLTGCNSTGSVEGCQCDEGFVIEGRECVLPETCGCIKDGFYAPVGLVFQTSSCELECTCYGYNNLTCRNVSCHDDAACTPNGCICLEGYVGDGFTCQVECNEGQFTCLDGTCISARNVCDLSPQCPDSSDEFEALCCGTSHSQ</sequence>
<evidence type="ECO:0000313" key="5">
    <source>
        <dbReference type="Proteomes" id="UP000230750"/>
    </source>
</evidence>
<dbReference type="CDD" id="cd19941">
    <property type="entry name" value="TIL"/>
    <property type="match status" value="1"/>
</dbReference>
<dbReference type="PROSITE" id="PS01209">
    <property type="entry name" value="LDLRA_1"/>
    <property type="match status" value="1"/>
</dbReference>
<dbReference type="InterPro" id="IPR023415">
    <property type="entry name" value="LDLR_class-A_CS"/>
</dbReference>
<dbReference type="PROSITE" id="PS50068">
    <property type="entry name" value="LDLRA_2"/>
    <property type="match status" value="1"/>
</dbReference>
<dbReference type="SUPFAM" id="SSF57567">
    <property type="entry name" value="Serine protease inhibitors"/>
    <property type="match status" value="1"/>
</dbReference>
<dbReference type="Proteomes" id="UP000230750">
    <property type="component" value="Unassembled WGS sequence"/>
</dbReference>
<dbReference type="OrthoDB" id="5945029at2759"/>
<dbReference type="SUPFAM" id="SSF57424">
    <property type="entry name" value="LDL receptor-like module"/>
    <property type="match status" value="1"/>
</dbReference>
<dbReference type="InterPro" id="IPR002172">
    <property type="entry name" value="LDrepeatLR_classA_rpt"/>
</dbReference>
<evidence type="ECO:0000259" key="3">
    <source>
        <dbReference type="SMART" id="SM00832"/>
    </source>
</evidence>
<organism evidence="4 5">
    <name type="scientific">Stichopus japonicus</name>
    <name type="common">Sea cucumber</name>
    <dbReference type="NCBI Taxonomy" id="307972"/>
    <lineage>
        <taxon>Eukaryota</taxon>
        <taxon>Metazoa</taxon>
        <taxon>Echinodermata</taxon>
        <taxon>Eleutherozoa</taxon>
        <taxon>Echinozoa</taxon>
        <taxon>Holothuroidea</taxon>
        <taxon>Aspidochirotacea</taxon>
        <taxon>Aspidochirotida</taxon>
        <taxon>Stichopodidae</taxon>
        <taxon>Apostichopus</taxon>
    </lineage>
</organism>
<gene>
    <name evidence="4" type="ORF">BSL78_01045</name>
</gene>
<keyword evidence="5" id="KW-1185">Reference proteome</keyword>